<feature type="domain" description="Pyridine nucleotide-disulphide oxidoreductase dimerisation" evidence="7">
    <location>
        <begin position="338"/>
        <end position="440"/>
    </location>
</feature>
<gene>
    <name evidence="9" type="ORF">GCM10009547_42430</name>
</gene>
<dbReference type="PANTHER" id="PTHR43429:SF1">
    <property type="entry name" value="NAD(P)H SULFUR OXIDOREDUCTASE (COA-DEPENDENT)"/>
    <property type="match status" value="1"/>
</dbReference>
<feature type="domain" description="FAD/NAD(P)-binding" evidence="8">
    <location>
        <begin position="3"/>
        <end position="300"/>
    </location>
</feature>
<dbReference type="PRINTS" id="PR00368">
    <property type="entry name" value="FADPNR"/>
</dbReference>
<evidence type="ECO:0000256" key="6">
    <source>
        <dbReference type="ARBA" id="ARBA00023284"/>
    </source>
</evidence>
<dbReference type="SUPFAM" id="SSF51905">
    <property type="entry name" value="FAD/NAD(P)-binding domain"/>
    <property type="match status" value="2"/>
</dbReference>
<keyword evidence="10" id="KW-1185">Reference proteome</keyword>
<evidence type="ECO:0000256" key="4">
    <source>
        <dbReference type="ARBA" id="ARBA00022827"/>
    </source>
</evidence>
<dbReference type="Pfam" id="PF02852">
    <property type="entry name" value="Pyr_redox_dim"/>
    <property type="match status" value="1"/>
</dbReference>
<accession>A0ABP3SDT7</accession>
<comment type="caution">
    <text evidence="9">The sequence shown here is derived from an EMBL/GenBank/DDBJ whole genome shotgun (WGS) entry which is preliminary data.</text>
</comment>
<dbReference type="EMBL" id="BAAAHE010000045">
    <property type="protein sequence ID" value="GAA0633938.1"/>
    <property type="molecule type" value="Genomic_DNA"/>
</dbReference>
<dbReference type="InterPro" id="IPR016156">
    <property type="entry name" value="FAD/NAD-linked_Rdtase_dimer_sf"/>
</dbReference>
<comment type="cofactor">
    <cofactor evidence="1">
        <name>FAD</name>
        <dbReference type="ChEBI" id="CHEBI:57692"/>
    </cofactor>
</comment>
<keyword evidence="6" id="KW-0676">Redox-active center</keyword>
<evidence type="ECO:0000256" key="5">
    <source>
        <dbReference type="ARBA" id="ARBA00023002"/>
    </source>
</evidence>
<proteinExistence type="inferred from homology"/>
<reference evidence="10" key="1">
    <citation type="journal article" date="2019" name="Int. J. Syst. Evol. Microbiol.">
        <title>The Global Catalogue of Microorganisms (GCM) 10K type strain sequencing project: providing services to taxonomists for standard genome sequencing and annotation.</title>
        <authorList>
            <consortium name="The Broad Institute Genomics Platform"/>
            <consortium name="The Broad Institute Genome Sequencing Center for Infectious Disease"/>
            <person name="Wu L."/>
            <person name="Ma J."/>
        </authorList>
    </citation>
    <scope>NUCLEOTIDE SEQUENCE [LARGE SCALE GENOMIC DNA]</scope>
    <source>
        <strain evidence="10">JCM 10671</strain>
    </source>
</reference>
<evidence type="ECO:0000256" key="2">
    <source>
        <dbReference type="ARBA" id="ARBA00009130"/>
    </source>
</evidence>
<evidence type="ECO:0000259" key="8">
    <source>
        <dbReference type="Pfam" id="PF07992"/>
    </source>
</evidence>
<evidence type="ECO:0000256" key="1">
    <source>
        <dbReference type="ARBA" id="ARBA00001974"/>
    </source>
</evidence>
<dbReference type="InterPro" id="IPR036188">
    <property type="entry name" value="FAD/NAD-bd_sf"/>
</dbReference>
<dbReference type="RefSeq" id="WP_344608552.1">
    <property type="nucleotide sequence ID" value="NZ_BAAAHE010000045.1"/>
</dbReference>
<dbReference type="PANTHER" id="PTHR43429">
    <property type="entry name" value="PYRIDINE NUCLEOTIDE-DISULFIDE OXIDOREDUCTASE DOMAIN-CONTAINING"/>
    <property type="match status" value="1"/>
</dbReference>
<evidence type="ECO:0000313" key="9">
    <source>
        <dbReference type="EMBL" id="GAA0633938.1"/>
    </source>
</evidence>
<protein>
    <submittedName>
        <fullName evidence="9">FAD-dependent oxidoreductase</fullName>
    </submittedName>
</protein>
<dbReference type="Proteomes" id="UP001500957">
    <property type="component" value="Unassembled WGS sequence"/>
</dbReference>
<name>A0ABP3SDT7_9ACTN</name>
<dbReference type="Pfam" id="PF07992">
    <property type="entry name" value="Pyr_redox_2"/>
    <property type="match status" value="1"/>
</dbReference>
<evidence type="ECO:0000256" key="3">
    <source>
        <dbReference type="ARBA" id="ARBA00022630"/>
    </source>
</evidence>
<keyword evidence="5" id="KW-0560">Oxidoreductase</keyword>
<dbReference type="InterPro" id="IPR023753">
    <property type="entry name" value="FAD/NAD-binding_dom"/>
</dbReference>
<comment type="similarity">
    <text evidence="2">Belongs to the class-III pyridine nucleotide-disulfide oxidoreductase family.</text>
</comment>
<sequence>MTRVVVVGGDAAGMSAASAAKRARPDLEVIAFERGEYTSYSACGIPYWVAGDVANWSDLIARSPEEHRRRGVDVRLRTEVVGIDPAAGTVTAREPDGSETTVGWDHLVLATGAEPGKLTVPGHDAAGVLSVQRIPDGQAILDAVASGAEQAVVVGAGYIGIEMAEALLRQGLAVTVLDRGAQPMGTLDEDLGVHVRAAMEGEGIAVRTGVEVEAFETTPTGAGGRRVTGVVTGDGTFAADLVVCGLGARPAVGLARDAGLPIGDAGGLRTDDRQRVTGDHPAAGHIWAGGDCVEVHDRIADRYVTVALGTHANRHGRVIGANLAGRDARFPGVIGTAVTKICALEIGRTGLGEQAAADAGFDAVAATVESTTRAGYMPEAGPIRVKLIAERSSGRILGGQIVGRNEGAAKRIDVIATAVWCGLSADELADVDLSYAPPFSPLWDPVTLAAREVAARLG</sequence>
<organism evidence="9 10">
    <name type="scientific">Sporichthya brevicatena</name>
    <dbReference type="NCBI Taxonomy" id="171442"/>
    <lineage>
        <taxon>Bacteria</taxon>
        <taxon>Bacillati</taxon>
        <taxon>Actinomycetota</taxon>
        <taxon>Actinomycetes</taxon>
        <taxon>Sporichthyales</taxon>
        <taxon>Sporichthyaceae</taxon>
        <taxon>Sporichthya</taxon>
    </lineage>
</organism>
<dbReference type="Gene3D" id="3.50.50.60">
    <property type="entry name" value="FAD/NAD(P)-binding domain"/>
    <property type="match status" value="2"/>
</dbReference>
<dbReference type="PRINTS" id="PR00411">
    <property type="entry name" value="PNDRDTASEI"/>
</dbReference>
<dbReference type="SUPFAM" id="SSF55424">
    <property type="entry name" value="FAD/NAD-linked reductases, dimerisation (C-terminal) domain"/>
    <property type="match status" value="1"/>
</dbReference>
<dbReference type="InterPro" id="IPR050260">
    <property type="entry name" value="FAD-bd_OxRdtase"/>
</dbReference>
<evidence type="ECO:0000259" key="7">
    <source>
        <dbReference type="Pfam" id="PF02852"/>
    </source>
</evidence>
<keyword evidence="4" id="KW-0274">FAD</keyword>
<keyword evidence="3" id="KW-0285">Flavoprotein</keyword>
<dbReference type="InterPro" id="IPR004099">
    <property type="entry name" value="Pyr_nucl-diS_OxRdtase_dimer"/>
</dbReference>
<evidence type="ECO:0000313" key="10">
    <source>
        <dbReference type="Proteomes" id="UP001500957"/>
    </source>
</evidence>